<dbReference type="PANTHER" id="PTHR48050">
    <property type="entry name" value="STEROL 3-BETA-GLUCOSYLTRANSFERASE"/>
    <property type="match status" value="1"/>
</dbReference>
<dbReference type="GO" id="GO:0017000">
    <property type="term" value="P:antibiotic biosynthetic process"/>
    <property type="evidence" value="ECO:0007669"/>
    <property type="project" value="UniProtKB-ARBA"/>
</dbReference>
<dbReference type="GO" id="GO:0008194">
    <property type="term" value="F:UDP-glycosyltransferase activity"/>
    <property type="evidence" value="ECO:0007669"/>
    <property type="project" value="InterPro"/>
</dbReference>
<organism evidence="2 3">
    <name type="scientific">Microbacterium hydrocarbonoxydans</name>
    <dbReference type="NCBI Taxonomy" id="273678"/>
    <lineage>
        <taxon>Bacteria</taxon>
        <taxon>Bacillati</taxon>
        <taxon>Actinomycetota</taxon>
        <taxon>Actinomycetes</taxon>
        <taxon>Micrococcales</taxon>
        <taxon>Microbacteriaceae</taxon>
        <taxon>Microbacterium</taxon>
    </lineage>
</organism>
<dbReference type="SUPFAM" id="SSF53756">
    <property type="entry name" value="UDP-Glycosyltransferase/glycogen phosphorylase"/>
    <property type="match status" value="1"/>
</dbReference>
<dbReference type="Proteomes" id="UP000033900">
    <property type="component" value="Unassembled WGS sequence"/>
</dbReference>
<keyword evidence="2" id="KW-0456">Lyase</keyword>
<dbReference type="GO" id="GO:0016758">
    <property type="term" value="F:hexosyltransferase activity"/>
    <property type="evidence" value="ECO:0007669"/>
    <property type="project" value="UniProtKB-ARBA"/>
</dbReference>
<sequence>MPSTSYRADGPLSLLICSTPVHGHVVPLLAVARTLVAQGHEVRFLTGARYRSAVEGTGARWVGLPREADYDDSDMDRAFPERSGRRGVDGARWDLEHIFLAPAPAQLSAIDEQLRAAPVDAVLVESLFLRGMLLLCRPAAQRPPVLNLGIVPLGLRSRDTAPFALGIPPMRGPLGTLRNRILNAVTDRLVFGELQTAAERMVSEVVGARLPTGAMNYPSLADAIVQFTVPAFEYPRRDLTVPVHFVGPVSLASASDTSEPDWWGDLEGSTVVHVTQGTVANADLEELVLPTMRALADEDLLVVASTGGRPVPSAALPANARIAPYLPYDRLFAHTDAVVTNGGYGGVHFALAQGVPVIAAGNTEDKAEVSARVAWSGAGVRLRPGRGGLPARAIRSAVRRVLDDPAFRDHAARIGAEIAVAPGPAGIEAVVRGLLAARVG</sequence>
<reference evidence="2 3" key="1">
    <citation type="submission" date="2015-02" db="EMBL/GenBank/DDBJ databases">
        <title>Draft genome sequences of ten Microbacterium spp. with emphasis on heavy metal contaminated environments.</title>
        <authorList>
            <person name="Corretto E."/>
        </authorList>
    </citation>
    <scope>NUCLEOTIDE SEQUENCE [LARGE SCALE GENOMIC DNA]</scope>
    <source>
        <strain evidence="2 3">SA35</strain>
    </source>
</reference>
<proteinExistence type="predicted"/>
<dbReference type="RefSeq" id="WP_045257251.1">
    <property type="nucleotide sequence ID" value="NZ_JYJB01000008.1"/>
</dbReference>
<comment type="caution">
    <text evidence="2">The sequence shown here is derived from an EMBL/GenBank/DDBJ whole genome shotgun (WGS) entry which is preliminary data.</text>
</comment>
<dbReference type="Gene3D" id="3.40.50.2000">
    <property type="entry name" value="Glycogen Phosphorylase B"/>
    <property type="match status" value="2"/>
</dbReference>
<dbReference type="CDD" id="cd03784">
    <property type="entry name" value="GT1_Gtf-like"/>
    <property type="match status" value="1"/>
</dbReference>
<dbReference type="InterPro" id="IPR050426">
    <property type="entry name" value="Glycosyltransferase_28"/>
</dbReference>
<gene>
    <name evidence="2" type="primary">rebG</name>
    <name evidence="2" type="ORF">RS84_01623</name>
</gene>
<dbReference type="STRING" id="273678.RS84_01623"/>
<name>A0A0M2HU18_9MICO</name>
<evidence type="ECO:0000313" key="2">
    <source>
        <dbReference type="EMBL" id="KJL47994.1"/>
    </source>
</evidence>
<dbReference type="InterPro" id="IPR010610">
    <property type="entry name" value="EryCIII-like_C"/>
</dbReference>
<dbReference type="PANTHER" id="PTHR48050:SF13">
    <property type="entry name" value="STEROL 3-BETA-GLUCOSYLTRANSFERASE UGT80A2"/>
    <property type="match status" value="1"/>
</dbReference>
<dbReference type="EMBL" id="JYJB01000008">
    <property type="protein sequence ID" value="KJL47994.1"/>
    <property type="molecule type" value="Genomic_DNA"/>
</dbReference>
<evidence type="ECO:0000313" key="3">
    <source>
        <dbReference type="Proteomes" id="UP000033900"/>
    </source>
</evidence>
<keyword evidence="3" id="KW-1185">Reference proteome</keyword>
<accession>A0A0M2HU18</accession>
<dbReference type="AlphaFoldDB" id="A0A0M2HU18"/>
<dbReference type="Pfam" id="PF06722">
    <property type="entry name" value="EryCIII-like_C"/>
    <property type="match status" value="1"/>
</dbReference>
<feature type="domain" description="Erythromycin biosynthesis protein CIII-like C-terminal" evidence="1">
    <location>
        <begin position="296"/>
        <end position="427"/>
    </location>
</feature>
<protein>
    <submittedName>
        <fullName evidence="2">4'-demethylrebeccamycin synthase</fullName>
        <ecNumber evidence="2">4.3.3.5</ecNumber>
    </submittedName>
</protein>
<dbReference type="PATRIC" id="fig|273678.4.peg.1622"/>
<dbReference type="EC" id="4.3.3.5" evidence="2"/>
<evidence type="ECO:0000259" key="1">
    <source>
        <dbReference type="Pfam" id="PF06722"/>
    </source>
</evidence>
<dbReference type="GO" id="GO:0016829">
    <property type="term" value="F:lyase activity"/>
    <property type="evidence" value="ECO:0007669"/>
    <property type="project" value="UniProtKB-KW"/>
</dbReference>
<dbReference type="InterPro" id="IPR002213">
    <property type="entry name" value="UDP_glucos_trans"/>
</dbReference>